<organism evidence="2 3">
    <name type="scientific">Pseudomonas aegrilactucae</name>
    <dbReference type="NCBI Taxonomy" id="2854028"/>
    <lineage>
        <taxon>Bacteria</taxon>
        <taxon>Pseudomonadati</taxon>
        <taxon>Pseudomonadota</taxon>
        <taxon>Gammaproteobacteria</taxon>
        <taxon>Pseudomonadales</taxon>
        <taxon>Pseudomonadaceae</taxon>
        <taxon>Pseudomonas</taxon>
    </lineage>
</organism>
<reference evidence="2" key="2">
    <citation type="journal article" date="2023" name="Plant Pathol.">
        <title>Dismantling and reorganizing Pseudomonas marginalis sensu#lato.</title>
        <authorList>
            <person name="Sawada H."/>
            <person name="Fujikawa T."/>
            <person name="Satou M."/>
        </authorList>
    </citation>
    <scope>NUCLEOTIDE SEQUENCE</scope>
    <source>
        <strain evidence="2">MAFF 301350</strain>
    </source>
</reference>
<evidence type="ECO:0000256" key="1">
    <source>
        <dbReference type="SAM" id="Phobius"/>
    </source>
</evidence>
<feature type="transmembrane region" description="Helical" evidence="1">
    <location>
        <begin position="6"/>
        <end position="25"/>
    </location>
</feature>
<keyword evidence="1" id="KW-0472">Membrane</keyword>
<dbReference type="Proteomes" id="UP001106592">
    <property type="component" value="Unassembled WGS sequence"/>
</dbReference>
<proteinExistence type="predicted"/>
<dbReference type="AlphaFoldDB" id="A0A9Q2XFQ0"/>
<gene>
    <name evidence="2" type="ORF">KUO17_03760</name>
</gene>
<comment type="caution">
    <text evidence="2">The sequence shown here is derived from an EMBL/GenBank/DDBJ whole genome shotgun (WGS) entry which is preliminary data.</text>
</comment>
<name>A0A9Q2XFQ0_9PSED</name>
<dbReference type="EMBL" id="JAHTBI010000010">
    <property type="protein sequence ID" value="MBV6286163.1"/>
    <property type="molecule type" value="Genomic_DNA"/>
</dbReference>
<reference evidence="2" key="1">
    <citation type="journal article" date="2022" name="Int. J. Syst. Evol. Microbiol.">
        <title>Pseudomonas aegrilactucae sp. nov. and Pseudomonas morbosilactucae sp. nov., pathogens causing bacterial rot of lettuce in Japan.</title>
        <authorList>
            <person name="Sawada H."/>
            <person name="Fujikawa T."/>
            <person name="Satou M."/>
        </authorList>
    </citation>
    <scope>NUCLEOTIDE SEQUENCE</scope>
    <source>
        <strain evidence="2">MAFF 301350</strain>
    </source>
</reference>
<keyword evidence="1" id="KW-1133">Transmembrane helix</keyword>
<evidence type="ECO:0000313" key="2">
    <source>
        <dbReference type="EMBL" id="MBV6286163.1"/>
    </source>
</evidence>
<keyword evidence="3" id="KW-1185">Reference proteome</keyword>
<dbReference type="RefSeq" id="WP_217973682.1">
    <property type="nucleotide sequence ID" value="NZ_JAHTBI010000010.1"/>
</dbReference>
<keyword evidence="1" id="KW-0812">Transmembrane</keyword>
<sequence length="109" mass="12739">MEHVLRHLAVSGLMLVIFLSVVWRLGNTRRWELRVEEDLAAALQRFNIMQHDLLMDQVVRPGPSRMGQVYRILHDRQGHYFLYLHMQGHKGMLKPLTPEQALLAVKMNA</sequence>
<accession>A0A9Q2XFQ0</accession>
<protein>
    <submittedName>
        <fullName evidence="2">Uncharacterized protein</fullName>
    </submittedName>
</protein>
<evidence type="ECO:0000313" key="3">
    <source>
        <dbReference type="Proteomes" id="UP001106592"/>
    </source>
</evidence>